<dbReference type="Pfam" id="PF08239">
    <property type="entry name" value="SH3_3"/>
    <property type="match status" value="1"/>
</dbReference>
<evidence type="ECO:0000256" key="7">
    <source>
        <dbReference type="SAM" id="Phobius"/>
    </source>
</evidence>
<dbReference type="NCBIfam" id="TIGR04211">
    <property type="entry name" value="SH3_and_anchor"/>
    <property type="match status" value="1"/>
</dbReference>
<dbReference type="RefSeq" id="WP_263711906.1">
    <property type="nucleotide sequence ID" value="NZ_JAOWKX010000003.1"/>
</dbReference>
<dbReference type="InterPro" id="IPR016476">
    <property type="entry name" value="SH3_dom_pro"/>
</dbReference>
<evidence type="ECO:0000256" key="6">
    <source>
        <dbReference type="SAM" id="Coils"/>
    </source>
</evidence>
<accession>A0ABT3A7F7</accession>
<reference evidence="10 11" key="1">
    <citation type="submission" date="2022-10" db="EMBL/GenBank/DDBJ databases">
        <title>Aestuariibacter sp. AA17 isolated from Montipora capitata coral fragment.</title>
        <authorList>
            <person name="Emsley S.A."/>
            <person name="Pfannmuller K.M."/>
            <person name="Loughran R.M."/>
            <person name="Shlafstein M."/>
            <person name="Papke E."/>
            <person name="Saw J.H."/>
            <person name="Ushijima B."/>
            <person name="Videau P."/>
        </authorList>
    </citation>
    <scope>NUCLEOTIDE SEQUENCE [LARGE SCALE GENOMIC DNA]</scope>
    <source>
        <strain evidence="10 11">AA17</strain>
    </source>
</reference>
<keyword evidence="5 7" id="KW-0472">Membrane</keyword>
<comment type="caution">
    <text evidence="10">The sequence shown here is derived from an EMBL/GenBank/DDBJ whole genome shotgun (WGS) entry which is preliminary data.</text>
</comment>
<feature type="coiled-coil region" evidence="6">
    <location>
        <begin position="117"/>
        <end position="165"/>
    </location>
</feature>
<evidence type="ECO:0000256" key="3">
    <source>
        <dbReference type="ARBA" id="ARBA00022729"/>
    </source>
</evidence>
<dbReference type="EMBL" id="JAOWKX010000003">
    <property type="protein sequence ID" value="MCV2884628.1"/>
    <property type="molecule type" value="Genomic_DNA"/>
</dbReference>
<dbReference type="PIRSF" id="PIRSF006158">
    <property type="entry name" value="UCP006158_SH3"/>
    <property type="match status" value="1"/>
</dbReference>
<name>A0ABT3A7F7_9ALTE</name>
<feature type="transmembrane region" description="Helical" evidence="7">
    <location>
        <begin position="170"/>
        <end position="192"/>
    </location>
</feature>
<keyword evidence="2 7" id="KW-0812">Transmembrane</keyword>
<organism evidence="10 11">
    <name type="scientific">Fluctibacter corallii</name>
    <dbReference type="NCBI Taxonomy" id="2984329"/>
    <lineage>
        <taxon>Bacteria</taxon>
        <taxon>Pseudomonadati</taxon>
        <taxon>Pseudomonadota</taxon>
        <taxon>Gammaproteobacteria</taxon>
        <taxon>Alteromonadales</taxon>
        <taxon>Alteromonadaceae</taxon>
        <taxon>Fluctibacter</taxon>
    </lineage>
</organism>
<keyword evidence="4 7" id="KW-1133">Transmembrane helix</keyword>
<dbReference type="Gene3D" id="2.30.30.40">
    <property type="entry name" value="SH3 Domains"/>
    <property type="match status" value="1"/>
</dbReference>
<evidence type="ECO:0000313" key="10">
    <source>
        <dbReference type="EMBL" id="MCV2884628.1"/>
    </source>
</evidence>
<comment type="subcellular location">
    <subcellularLocation>
        <location evidence="1">Membrane</location>
        <topology evidence="1">Single-pass membrane protein</topology>
    </subcellularLocation>
</comment>
<evidence type="ECO:0000256" key="5">
    <source>
        <dbReference type="ARBA" id="ARBA00023136"/>
    </source>
</evidence>
<evidence type="ECO:0000256" key="4">
    <source>
        <dbReference type="ARBA" id="ARBA00022989"/>
    </source>
</evidence>
<evidence type="ECO:0000256" key="1">
    <source>
        <dbReference type="ARBA" id="ARBA00004167"/>
    </source>
</evidence>
<proteinExistence type="predicted"/>
<feature type="domain" description="SH3b" evidence="9">
    <location>
        <begin position="31"/>
        <end position="97"/>
    </location>
</feature>
<evidence type="ECO:0000256" key="8">
    <source>
        <dbReference type="SAM" id="SignalP"/>
    </source>
</evidence>
<dbReference type="InterPro" id="IPR003646">
    <property type="entry name" value="SH3-like_bac-type"/>
</dbReference>
<protein>
    <submittedName>
        <fullName evidence="10">TIGR04211 family SH3 domain-containing protein</fullName>
    </submittedName>
</protein>
<keyword evidence="6" id="KW-0175">Coiled coil</keyword>
<sequence length="202" mass="23023">MRLLIAIFSLMFVSLSVNAQDSEQTNNETDGEVRYITDDLYTYLHAGPGRNYRILGSVLAGTKVIQLQFDSENNFAEIIDDKQRTGWVDASFITQSESLREQLPELQESLKLTSSGLNEEKQSNDLLNQQIEDLRSRNNQLQSDLNALTASNNELKAKLQNQDKSEQMEWLTRGGIIALISVIIGVIIAYLPKKRRRNDQWM</sequence>
<keyword evidence="11" id="KW-1185">Reference proteome</keyword>
<dbReference type="Proteomes" id="UP001652504">
    <property type="component" value="Unassembled WGS sequence"/>
</dbReference>
<keyword evidence="3 8" id="KW-0732">Signal</keyword>
<evidence type="ECO:0000256" key="2">
    <source>
        <dbReference type="ARBA" id="ARBA00022692"/>
    </source>
</evidence>
<gene>
    <name evidence="10" type="ORF">OE749_07965</name>
</gene>
<dbReference type="SMART" id="SM00287">
    <property type="entry name" value="SH3b"/>
    <property type="match status" value="1"/>
</dbReference>
<feature type="chain" id="PRO_5046428873" evidence="8">
    <location>
        <begin position="20"/>
        <end position="202"/>
    </location>
</feature>
<feature type="signal peptide" evidence="8">
    <location>
        <begin position="1"/>
        <end position="19"/>
    </location>
</feature>
<dbReference type="PROSITE" id="PS51781">
    <property type="entry name" value="SH3B"/>
    <property type="match status" value="1"/>
</dbReference>
<evidence type="ECO:0000259" key="9">
    <source>
        <dbReference type="PROSITE" id="PS51781"/>
    </source>
</evidence>
<evidence type="ECO:0000313" key="11">
    <source>
        <dbReference type="Proteomes" id="UP001652504"/>
    </source>
</evidence>